<dbReference type="Gene3D" id="2.40.128.130">
    <property type="entry name" value="Autotransporter beta-domain"/>
    <property type="match status" value="1"/>
</dbReference>
<sequence length="347" mass="36715">MRAVRYLVVGVFSCALSGGSAFASSSSNTAAAPIATATTVSQSSTQNIVRTISSSVSDGLARAFSSGNLFRHSPANNKRVGLGQGETGVSTGNSPAGFGVWGSADYTYLRIVPDGDRAQRRLTDIYSGVAGLDYAINDKAVTGVAVGYGHAETDGRTARAFKLDQTSDSFTVAPYLGLSPMENMTVDVVVGYTYASIDTTDYSFNTVAKGSNNSNTVFSAVNLGYVMPVTNNVAIKGFTGFSFQHGSTDSYRDSQNNEIRGDSEDHWVARLGAKALWAVTDSTEAYVSAAYERDRQTPALSENSARMTLGTSSKLLDGLDLVAEGMANFGRETQQEYGAAVNLRLLF</sequence>
<feature type="signal peptide" evidence="1">
    <location>
        <begin position="1"/>
        <end position="23"/>
    </location>
</feature>
<dbReference type="RefSeq" id="WP_106002665.1">
    <property type="nucleotide sequence ID" value="NZ_CP027527.1"/>
</dbReference>
<dbReference type="SMART" id="SM00869">
    <property type="entry name" value="Autotransporter"/>
    <property type="match status" value="1"/>
</dbReference>
<evidence type="ECO:0000256" key="1">
    <source>
        <dbReference type="SAM" id="SignalP"/>
    </source>
</evidence>
<dbReference type="EMBL" id="CU459003">
    <property type="protein sequence ID" value="CAM76964.1"/>
    <property type="molecule type" value="Genomic_DNA"/>
</dbReference>
<organism evidence="3">
    <name type="scientific">Magnetospirillum gryphiswaldense</name>
    <dbReference type="NCBI Taxonomy" id="55518"/>
    <lineage>
        <taxon>Bacteria</taxon>
        <taxon>Pseudomonadati</taxon>
        <taxon>Pseudomonadota</taxon>
        <taxon>Alphaproteobacteria</taxon>
        <taxon>Rhodospirillales</taxon>
        <taxon>Rhodospirillaceae</taxon>
        <taxon>Magnetospirillum</taxon>
    </lineage>
</organism>
<protein>
    <submittedName>
        <fullName evidence="3">Autotransporter beta-domain</fullName>
    </submittedName>
</protein>
<dbReference type="SUPFAM" id="SSF103515">
    <property type="entry name" value="Autotransporter"/>
    <property type="match status" value="1"/>
</dbReference>
<name>A4U257_9PROT</name>
<dbReference type="PROSITE" id="PS51208">
    <property type="entry name" value="AUTOTRANSPORTER"/>
    <property type="match status" value="1"/>
</dbReference>
<dbReference type="Pfam" id="PF03797">
    <property type="entry name" value="Autotransporter"/>
    <property type="match status" value="1"/>
</dbReference>
<keyword evidence="1" id="KW-0732">Signal</keyword>
<proteinExistence type="predicted"/>
<accession>A4U257</accession>
<dbReference type="InterPro" id="IPR036709">
    <property type="entry name" value="Autotransporte_beta_dom_sf"/>
</dbReference>
<feature type="domain" description="Autotransporter" evidence="2">
    <location>
        <begin position="93"/>
        <end position="347"/>
    </location>
</feature>
<dbReference type="InterPro" id="IPR005546">
    <property type="entry name" value="Autotransporte_beta"/>
</dbReference>
<gene>
    <name evidence="3" type="ORF">MGR_0683</name>
</gene>
<dbReference type="AlphaFoldDB" id="A4U257"/>
<reference evidence="3" key="1">
    <citation type="journal article" date="2007" name="J. Bacteriol.">
        <title>Comparative genome analysis of four magnetotactic bacteria reveals a complex set of group-specific genes implicated in magnetosome biomineralization and function.</title>
        <authorList>
            <person name="Richter M."/>
            <person name="Kube M."/>
            <person name="Bazylinski D.A."/>
            <person name="Lombardot T."/>
            <person name="Gloeckner F.O."/>
            <person name="Reinhardt R."/>
            <person name="Schueler D."/>
        </authorList>
    </citation>
    <scope>NUCLEOTIDE SEQUENCE</scope>
    <source>
        <strain evidence="3">MSR-1</strain>
    </source>
</reference>
<feature type="chain" id="PRO_5002674358" evidence="1">
    <location>
        <begin position="24"/>
        <end position="347"/>
    </location>
</feature>
<evidence type="ECO:0000259" key="2">
    <source>
        <dbReference type="PROSITE" id="PS51208"/>
    </source>
</evidence>
<evidence type="ECO:0000313" key="3">
    <source>
        <dbReference type="EMBL" id="CAM76964.1"/>
    </source>
</evidence>